<dbReference type="SUPFAM" id="SSF52833">
    <property type="entry name" value="Thioredoxin-like"/>
    <property type="match status" value="1"/>
</dbReference>
<dbReference type="GO" id="GO:0016209">
    <property type="term" value="F:antioxidant activity"/>
    <property type="evidence" value="ECO:0007669"/>
    <property type="project" value="InterPro"/>
</dbReference>
<protein>
    <submittedName>
        <fullName evidence="4">Thioredoxin</fullName>
    </submittedName>
</protein>
<keyword evidence="2" id="KW-0732">Signal</keyword>
<proteinExistence type="predicted"/>
<feature type="domain" description="Thioredoxin" evidence="3">
    <location>
        <begin position="18"/>
        <end position="157"/>
    </location>
</feature>
<gene>
    <name evidence="4" type="ORF">C3Y98_11110</name>
</gene>
<dbReference type="EMBL" id="PQVH01000013">
    <property type="protein sequence ID" value="TFW70408.1"/>
    <property type="molecule type" value="Genomic_DNA"/>
</dbReference>
<dbReference type="InterPro" id="IPR017937">
    <property type="entry name" value="Thioredoxin_CS"/>
</dbReference>
<dbReference type="PROSITE" id="PS00194">
    <property type="entry name" value="THIOREDOXIN_1"/>
    <property type="match status" value="1"/>
</dbReference>
<evidence type="ECO:0000313" key="5">
    <source>
        <dbReference type="Proteomes" id="UP000297706"/>
    </source>
</evidence>
<name>A0A4Y9VQD1_9PROT</name>
<dbReference type="AlphaFoldDB" id="A0A4Y9VQD1"/>
<dbReference type="OrthoDB" id="9811352at2"/>
<dbReference type="RefSeq" id="WP_135278650.1">
    <property type="nucleotide sequence ID" value="NZ_PQVH01000013.1"/>
</dbReference>
<evidence type="ECO:0000256" key="2">
    <source>
        <dbReference type="SAM" id="SignalP"/>
    </source>
</evidence>
<evidence type="ECO:0000259" key="3">
    <source>
        <dbReference type="PROSITE" id="PS51352"/>
    </source>
</evidence>
<dbReference type="Pfam" id="PF00578">
    <property type="entry name" value="AhpC-TSA"/>
    <property type="match status" value="1"/>
</dbReference>
<dbReference type="GO" id="GO:0015036">
    <property type="term" value="F:disulfide oxidoreductase activity"/>
    <property type="evidence" value="ECO:0007669"/>
    <property type="project" value="UniProtKB-ARBA"/>
</dbReference>
<dbReference type="Proteomes" id="UP000297706">
    <property type="component" value="Unassembled WGS sequence"/>
</dbReference>
<dbReference type="Gene3D" id="3.40.30.10">
    <property type="entry name" value="Glutaredoxin"/>
    <property type="match status" value="1"/>
</dbReference>
<dbReference type="InterPro" id="IPR000866">
    <property type="entry name" value="AhpC/TSA"/>
</dbReference>
<keyword evidence="1" id="KW-0676">Redox-active center</keyword>
<evidence type="ECO:0000313" key="4">
    <source>
        <dbReference type="EMBL" id="TFW70408.1"/>
    </source>
</evidence>
<dbReference type="PANTHER" id="PTHR42852:SF13">
    <property type="entry name" value="PROTEIN DIPZ"/>
    <property type="match status" value="1"/>
</dbReference>
<dbReference type="CDD" id="cd02966">
    <property type="entry name" value="TlpA_like_family"/>
    <property type="match status" value="1"/>
</dbReference>
<dbReference type="InterPro" id="IPR013766">
    <property type="entry name" value="Thioredoxin_domain"/>
</dbReference>
<dbReference type="InterPro" id="IPR050553">
    <property type="entry name" value="Thioredoxin_ResA/DsbE_sf"/>
</dbReference>
<reference evidence="4 5" key="1">
    <citation type="submission" date="2018-02" db="EMBL/GenBank/DDBJ databases">
        <title>A novel lanthanide dependent methylotroph, Methylotenera sp. La3113.</title>
        <authorList>
            <person name="Lv H."/>
            <person name="Tani A."/>
        </authorList>
    </citation>
    <scope>NUCLEOTIDE SEQUENCE [LARGE SCALE GENOMIC DNA]</scope>
    <source>
        <strain evidence="4 5">La3113</strain>
    </source>
</reference>
<dbReference type="PROSITE" id="PS51352">
    <property type="entry name" value="THIOREDOXIN_2"/>
    <property type="match status" value="1"/>
</dbReference>
<dbReference type="InterPro" id="IPR036249">
    <property type="entry name" value="Thioredoxin-like_sf"/>
</dbReference>
<comment type="caution">
    <text evidence="4">The sequence shown here is derived from an EMBL/GenBank/DDBJ whole genome shotgun (WGS) entry which is preliminary data.</text>
</comment>
<feature type="signal peptide" evidence="2">
    <location>
        <begin position="1"/>
        <end position="19"/>
    </location>
</feature>
<organism evidence="4 5">
    <name type="scientific">Methylotenera oryzisoli</name>
    <dbReference type="NCBI Taxonomy" id="2080758"/>
    <lineage>
        <taxon>Bacteria</taxon>
        <taxon>Pseudomonadati</taxon>
        <taxon>Pseudomonadota</taxon>
        <taxon>Betaproteobacteria</taxon>
        <taxon>Nitrosomonadales</taxon>
        <taxon>Methylophilaceae</taxon>
        <taxon>Methylotenera</taxon>
    </lineage>
</organism>
<evidence type="ECO:0000256" key="1">
    <source>
        <dbReference type="ARBA" id="ARBA00023284"/>
    </source>
</evidence>
<dbReference type="PANTHER" id="PTHR42852">
    <property type="entry name" value="THIOL:DISULFIDE INTERCHANGE PROTEIN DSBE"/>
    <property type="match status" value="1"/>
</dbReference>
<accession>A0A4Y9VQD1</accession>
<sequence>MVKFLLGLLMLLSSQFVSAEVAAKSNFLLKDMAGVQHQLSHYKGKWVLVNYWATWCPPCLEEVPDLVNLYDQHRQKDLMVLGVVFDYKDVNEVKAYVDDMLMSYPIVLGDDSVVEQIGAADVMPTTFIYNPKGKLVKIKRGIVTKSYVEGLMKSGGK</sequence>
<feature type="chain" id="PRO_5021225445" evidence="2">
    <location>
        <begin position="20"/>
        <end position="157"/>
    </location>
</feature>
<keyword evidence="5" id="KW-1185">Reference proteome</keyword>